<dbReference type="OrthoDB" id="7811737at2"/>
<dbReference type="STRING" id="398580.Dshi_3037"/>
<organism evidence="3 4">
    <name type="scientific">Dinoroseobacter shibae (strain DSM 16493 / NCIMB 14021 / DFL 12)</name>
    <dbReference type="NCBI Taxonomy" id="398580"/>
    <lineage>
        <taxon>Bacteria</taxon>
        <taxon>Pseudomonadati</taxon>
        <taxon>Pseudomonadota</taxon>
        <taxon>Alphaproteobacteria</taxon>
        <taxon>Rhodobacterales</taxon>
        <taxon>Roseobacteraceae</taxon>
        <taxon>Dinoroseobacter</taxon>
    </lineage>
</organism>
<proteinExistence type="inferred from homology"/>
<dbReference type="NCBIfam" id="TIGR01730">
    <property type="entry name" value="RND_mfp"/>
    <property type="match status" value="1"/>
</dbReference>
<sequence length="402" mass="41796">MSRPFSLLKDLFWVVFSVALVGGGVLGFQYLGANRDVVAPQPVERPVALVATEVLTPYDGALPIRGDGFITPFRQVALSSQTQGRIVTLHPAIDARGTFAEGDILVRLDERAAQAALAQTDANIASTQARLDLVVSQLARGETLRERGIISQEALDSLLSQQSELTATLDSLRAARETALVTLDNARIAAPFAGRVLRKTAEIGAVVSPGQEIAVLYSDGALEVTVPLRQADAALIPGLFEGAAVPAEVHARFAGQDVTWAAEVARVDAALDSRTRSLNVTVRLKAQTGATAAGALPSGAPPALINAFANVTISGAEVPGAYAIPSTALRDGGAIWLYDAGALAVVPAALIHVDGEQSFVRLGALPAGAELITSPLDTAVAGMALRRAAVTERTAALTEQPR</sequence>
<dbReference type="Proteomes" id="UP000006833">
    <property type="component" value="Chromosome"/>
</dbReference>
<evidence type="ECO:0000259" key="2">
    <source>
        <dbReference type="Pfam" id="PF25917"/>
    </source>
</evidence>
<evidence type="ECO:0000313" key="4">
    <source>
        <dbReference type="Proteomes" id="UP000006833"/>
    </source>
</evidence>
<dbReference type="PANTHER" id="PTHR30469">
    <property type="entry name" value="MULTIDRUG RESISTANCE PROTEIN MDTA"/>
    <property type="match status" value="1"/>
</dbReference>
<dbReference type="Gene3D" id="2.40.50.100">
    <property type="match status" value="1"/>
</dbReference>
<dbReference type="Pfam" id="PF25917">
    <property type="entry name" value="BSH_RND"/>
    <property type="match status" value="1"/>
</dbReference>
<dbReference type="PANTHER" id="PTHR30469:SF12">
    <property type="entry name" value="MULTIDRUG RESISTANCE PROTEIN MDTA"/>
    <property type="match status" value="1"/>
</dbReference>
<dbReference type="RefSeq" id="WP_012179698.1">
    <property type="nucleotide sequence ID" value="NC_009952.1"/>
</dbReference>
<comment type="similarity">
    <text evidence="1">Belongs to the membrane fusion protein (MFP) (TC 8.A.1) family.</text>
</comment>
<dbReference type="EMBL" id="CP000830">
    <property type="protein sequence ID" value="ABV94770.1"/>
    <property type="molecule type" value="Genomic_DNA"/>
</dbReference>
<dbReference type="AlphaFoldDB" id="A8LL21"/>
<dbReference type="InterPro" id="IPR006143">
    <property type="entry name" value="RND_pump_MFP"/>
</dbReference>
<dbReference type="KEGG" id="dsh:Dshi_3037"/>
<name>A8LL21_DINSH</name>
<dbReference type="GO" id="GO:0015562">
    <property type="term" value="F:efflux transmembrane transporter activity"/>
    <property type="evidence" value="ECO:0007669"/>
    <property type="project" value="TreeGrafter"/>
</dbReference>
<evidence type="ECO:0000313" key="3">
    <source>
        <dbReference type="EMBL" id="ABV94770.1"/>
    </source>
</evidence>
<gene>
    <name evidence="3" type="ordered locus">Dshi_3037</name>
</gene>
<protein>
    <submittedName>
        <fullName evidence="3">Efflux transporter</fullName>
    </submittedName>
</protein>
<dbReference type="Gene3D" id="2.40.30.170">
    <property type="match status" value="1"/>
</dbReference>
<dbReference type="InterPro" id="IPR058625">
    <property type="entry name" value="MdtA-like_BSH"/>
</dbReference>
<reference evidence="4" key="1">
    <citation type="journal article" date="2010" name="ISME J.">
        <title>The complete genome sequence of the algal symbiont Dinoroseobacter shibae: a hitchhiker's guide to life in the sea.</title>
        <authorList>
            <person name="Wagner-Dobler I."/>
            <person name="Ballhausen B."/>
            <person name="Berger M."/>
            <person name="Brinkhoff T."/>
            <person name="Buchholz I."/>
            <person name="Bunk B."/>
            <person name="Cypionka H."/>
            <person name="Daniel R."/>
            <person name="Drepper T."/>
            <person name="Gerdts G."/>
            <person name="Hahnke S."/>
            <person name="Han C."/>
            <person name="Jahn D."/>
            <person name="Kalhoefer D."/>
            <person name="Kiss H."/>
            <person name="Klenk H.P."/>
            <person name="Kyrpides N."/>
            <person name="Liebl W."/>
            <person name="Liesegang H."/>
            <person name="Meincke L."/>
            <person name="Pati A."/>
            <person name="Petersen J."/>
            <person name="Piekarski T."/>
            <person name="Pommerenke C."/>
            <person name="Pradella S."/>
            <person name="Pukall R."/>
            <person name="Rabus R."/>
            <person name="Stackebrandt E."/>
            <person name="Thole S."/>
            <person name="Thompson L."/>
            <person name="Tielen P."/>
            <person name="Tomasch J."/>
            <person name="von Jan M."/>
            <person name="Wanphrut N."/>
            <person name="Wichels A."/>
            <person name="Zech H."/>
            <person name="Simon M."/>
        </authorList>
    </citation>
    <scope>NUCLEOTIDE SEQUENCE [LARGE SCALE GENOMIC DNA]</scope>
    <source>
        <strain evidence="4">DSM 16493 / NCIMB 14021 / DFL 12</strain>
    </source>
</reference>
<keyword evidence="4" id="KW-1185">Reference proteome</keyword>
<dbReference type="HOGENOM" id="CLU_663631_0_0_5"/>
<feature type="domain" description="Multidrug resistance protein MdtA-like barrel-sandwich hybrid" evidence="2">
    <location>
        <begin position="74"/>
        <end position="214"/>
    </location>
</feature>
<evidence type="ECO:0000256" key="1">
    <source>
        <dbReference type="ARBA" id="ARBA00009477"/>
    </source>
</evidence>
<accession>A8LL21</accession>
<dbReference type="Gene3D" id="1.10.287.470">
    <property type="entry name" value="Helix hairpin bin"/>
    <property type="match status" value="1"/>
</dbReference>
<dbReference type="eggNOG" id="COG0845">
    <property type="taxonomic scope" value="Bacteria"/>
</dbReference>
<dbReference type="SUPFAM" id="SSF111369">
    <property type="entry name" value="HlyD-like secretion proteins"/>
    <property type="match status" value="1"/>
</dbReference>
<dbReference type="GO" id="GO:1990281">
    <property type="term" value="C:efflux pump complex"/>
    <property type="evidence" value="ECO:0007669"/>
    <property type="project" value="TreeGrafter"/>
</dbReference>